<dbReference type="RefSeq" id="XP_018990626.1">
    <property type="nucleotide sequence ID" value="XM_019141819.1"/>
</dbReference>
<feature type="compositionally biased region" description="Gly residues" evidence="1">
    <location>
        <begin position="36"/>
        <end position="51"/>
    </location>
</feature>
<proteinExistence type="predicted"/>
<reference evidence="2 3" key="1">
    <citation type="submission" date="2016-06" db="EMBL/GenBank/DDBJ databases">
        <title>Evolution of pathogenesis and genome organization in the Tremellales.</title>
        <authorList>
            <person name="Cuomo C."/>
            <person name="Litvintseva A."/>
            <person name="Heitman J."/>
            <person name="Chen Y."/>
            <person name="Sun S."/>
            <person name="Springer D."/>
            <person name="Dromer F."/>
            <person name="Young S."/>
            <person name="Zeng Q."/>
            <person name="Chapman S."/>
            <person name="Gujja S."/>
            <person name="Saif S."/>
            <person name="Birren B."/>
        </authorList>
    </citation>
    <scope>NUCLEOTIDE SEQUENCE [LARGE SCALE GENOMIC DNA]</scope>
    <source>
        <strain evidence="2 3">CBS 6039</strain>
    </source>
</reference>
<name>A0A1E3HFE4_9TREE</name>
<evidence type="ECO:0000256" key="1">
    <source>
        <dbReference type="SAM" id="MobiDB-lite"/>
    </source>
</evidence>
<dbReference type="EMBL" id="AWGJ01000011">
    <property type="protein sequence ID" value="ODN74845.1"/>
    <property type="molecule type" value="Genomic_DNA"/>
</dbReference>
<dbReference type="Proteomes" id="UP000094065">
    <property type="component" value="Unassembled WGS sequence"/>
</dbReference>
<dbReference type="GeneID" id="30158459"/>
<keyword evidence="3" id="KW-1185">Reference proteome</keyword>
<comment type="caution">
    <text evidence="2">The sequence shown here is derived from an EMBL/GenBank/DDBJ whole genome shotgun (WGS) entry which is preliminary data.</text>
</comment>
<feature type="compositionally biased region" description="Polar residues" evidence="1">
    <location>
        <begin position="85"/>
        <end position="98"/>
    </location>
</feature>
<organism evidence="2 3">
    <name type="scientific">Cryptococcus amylolentus CBS 6039</name>
    <dbReference type="NCBI Taxonomy" id="1295533"/>
    <lineage>
        <taxon>Eukaryota</taxon>
        <taxon>Fungi</taxon>
        <taxon>Dikarya</taxon>
        <taxon>Basidiomycota</taxon>
        <taxon>Agaricomycotina</taxon>
        <taxon>Tremellomycetes</taxon>
        <taxon>Tremellales</taxon>
        <taxon>Cryptococcaceae</taxon>
        <taxon>Cryptococcus</taxon>
    </lineage>
</organism>
<dbReference type="AlphaFoldDB" id="A0A1E3HFE4"/>
<accession>A0A1E3HFE4</accession>
<evidence type="ECO:0000313" key="3">
    <source>
        <dbReference type="Proteomes" id="UP000094065"/>
    </source>
</evidence>
<gene>
    <name evidence="2" type="ORF">L202_07150</name>
</gene>
<sequence length="98" mass="9698">MSSPKLEDYTSGIQSDIGNVKSGGNFANAQSSAAKGGPGPSGSGFGSGGVTKGSEAAGLQSDIGNVSGKGRALPRPRATGPRGVNRQTLSPSCNIQYE</sequence>
<protein>
    <submittedName>
        <fullName evidence="2">Uncharacterized protein</fullName>
    </submittedName>
</protein>
<evidence type="ECO:0000313" key="2">
    <source>
        <dbReference type="EMBL" id="ODN74845.1"/>
    </source>
</evidence>
<feature type="region of interest" description="Disordered" evidence="1">
    <location>
        <begin position="1"/>
        <end position="98"/>
    </location>
</feature>